<protein>
    <submittedName>
        <fullName evidence="1">Uncharacterized protein</fullName>
    </submittedName>
</protein>
<sequence length="476" mass="53108">MTGLETLPVEILQLIFGYTLPEPLPILSHAALEPSPPSCLGSSTAAASAPCSWTTFPTRSAYLRTYALLSKTWSDWARREMARHVVLRTADQLRLFLRQRPRPYSTETLRIGGVERNGRLLDASRLGEVVDRVRWVRQVWLVQVENVDLRDLRNLQDLRALICVSVSVSFSSASAQQPVPSAPPCFPHLHTLVLHQIHVSPFIRTILYESHSFDQLRVLAFDSAEVVEQIFDSDPEGMPRLVAMRPGHDLQFEYYTALDAVQDESPREDEDGEYDRSERRRTGLISLSASSNFLGCFEHYAPWLPDSIRRLSLDLSGGPEATSLPPGTRTWLDPGVDAFVTAANRAASARRARAAVVQLGQGDDGDDDEVDTTAFDADLFLEQLDEIVLPADWFRLDPASSTAVQGQAALDRAEMPDEVFACFERLRTEHGVRLVRPPRSVVRLEVDGADEMAPQDSLVPWRFLVEAQETLAAVPV</sequence>
<evidence type="ECO:0000313" key="2">
    <source>
        <dbReference type="Proteomes" id="UP000237144"/>
    </source>
</evidence>
<accession>A0A2S5BIZ5</accession>
<reference evidence="1 2" key="1">
    <citation type="journal article" date="2018" name="Front. Microbiol.">
        <title>Prospects for Fungal Bioremediation of Acidic Radioactive Waste Sites: Characterization and Genome Sequence of Rhodotorula taiwanensis MD1149.</title>
        <authorList>
            <person name="Tkavc R."/>
            <person name="Matrosova V.Y."/>
            <person name="Grichenko O.E."/>
            <person name="Gostincar C."/>
            <person name="Volpe R.P."/>
            <person name="Klimenkova P."/>
            <person name="Gaidamakova E.K."/>
            <person name="Zhou C.E."/>
            <person name="Stewart B.J."/>
            <person name="Lyman M.G."/>
            <person name="Malfatti S.A."/>
            <person name="Rubinfeld B."/>
            <person name="Courtot M."/>
            <person name="Singh J."/>
            <person name="Dalgard C.L."/>
            <person name="Hamilton T."/>
            <person name="Frey K.G."/>
            <person name="Gunde-Cimerman N."/>
            <person name="Dugan L."/>
            <person name="Daly M.J."/>
        </authorList>
    </citation>
    <scope>NUCLEOTIDE SEQUENCE [LARGE SCALE GENOMIC DNA]</scope>
    <source>
        <strain evidence="1 2">MD1149</strain>
    </source>
</reference>
<dbReference type="AlphaFoldDB" id="A0A2S5BIZ5"/>
<dbReference type="Proteomes" id="UP000237144">
    <property type="component" value="Unassembled WGS sequence"/>
</dbReference>
<evidence type="ECO:0000313" key="1">
    <source>
        <dbReference type="EMBL" id="POY76737.1"/>
    </source>
</evidence>
<proteinExistence type="predicted"/>
<dbReference type="OrthoDB" id="10610589at2759"/>
<gene>
    <name evidence="1" type="ORF">BMF94_0329</name>
</gene>
<dbReference type="EMBL" id="PJQD01000002">
    <property type="protein sequence ID" value="POY76737.1"/>
    <property type="molecule type" value="Genomic_DNA"/>
</dbReference>
<keyword evidence="2" id="KW-1185">Reference proteome</keyword>
<name>A0A2S5BIZ5_9BASI</name>
<organism evidence="1 2">
    <name type="scientific">Rhodotorula taiwanensis</name>
    <dbReference type="NCBI Taxonomy" id="741276"/>
    <lineage>
        <taxon>Eukaryota</taxon>
        <taxon>Fungi</taxon>
        <taxon>Dikarya</taxon>
        <taxon>Basidiomycota</taxon>
        <taxon>Pucciniomycotina</taxon>
        <taxon>Microbotryomycetes</taxon>
        <taxon>Sporidiobolales</taxon>
        <taxon>Sporidiobolaceae</taxon>
        <taxon>Rhodotorula</taxon>
    </lineage>
</organism>
<comment type="caution">
    <text evidence="1">The sequence shown here is derived from an EMBL/GenBank/DDBJ whole genome shotgun (WGS) entry which is preliminary data.</text>
</comment>